<evidence type="ECO:0000256" key="3">
    <source>
        <dbReference type="ARBA" id="ARBA00022692"/>
    </source>
</evidence>
<evidence type="ECO:0000256" key="9">
    <source>
        <dbReference type="ARBA" id="ARBA00048048"/>
    </source>
</evidence>
<evidence type="ECO:0000256" key="10">
    <source>
        <dbReference type="RuleBase" id="RU079119"/>
    </source>
</evidence>
<gene>
    <name evidence="12" type="ORF">TeGR_g11853</name>
</gene>
<dbReference type="EMBL" id="BRYB01001539">
    <property type="protein sequence ID" value="GMI28094.1"/>
    <property type="molecule type" value="Genomic_DNA"/>
</dbReference>
<dbReference type="PROSITE" id="PS50216">
    <property type="entry name" value="DHHC"/>
    <property type="match status" value="1"/>
</dbReference>
<evidence type="ECO:0000259" key="11">
    <source>
        <dbReference type="Pfam" id="PF01529"/>
    </source>
</evidence>
<keyword evidence="3 10" id="KW-0812">Transmembrane</keyword>
<feature type="transmembrane region" description="Helical" evidence="10">
    <location>
        <begin position="78"/>
        <end position="102"/>
    </location>
</feature>
<reference evidence="12 13" key="1">
    <citation type="journal article" date="2023" name="Commun. Biol.">
        <title>Genome analysis of Parmales, the sister group of diatoms, reveals the evolutionary specialization of diatoms from phago-mixotrophs to photoautotrophs.</title>
        <authorList>
            <person name="Ban H."/>
            <person name="Sato S."/>
            <person name="Yoshikawa S."/>
            <person name="Yamada K."/>
            <person name="Nakamura Y."/>
            <person name="Ichinomiya M."/>
            <person name="Sato N."/>
            <person name="Blanc-Mathieu R."/>
            <person name="Endo H."/>
            <person name="Kuwata A."/>
            <person name="Ogata H."/>
        </authorList>
    </citation>
    <scope>NUCLEOTIDE SEQUENCE [LARGE SCALE GENOMIC DNA]</scope>
</reference>
<comment type="caution">
    <text evidence="12">The sequence shown here is derived from an EMBL/GenBank/DDBJ whole genome shotgun (WGS) entry which is preliminary data.</text>
</comment>
<keyword evidence="6" id="KW-0564">Palmitate</keyword>
<keyword evidence="2 10" id="KW-0808">Transferase</keyword>
<keyword evidence="4 10" id="KW-1133">Transmembrane helix</keyword>
<feature type="transmembrane region" description="Helical" evidence="10">
    <location>
        <begin position="190"/>
        <end position="213"/>
    </location>
</feature>
<keyword evidence="5 10" id="KW-0472">Membrane</keyword>
<keyword evidence="8 10" id="KW-0012">Acyltransferase</keyword>
<dbReference type="Proteomes" id="UP001165060">
    <property type="component" value="Unassembled WGS sequence"/>
</dbReference>
<comment type="similarity">
    <text evidence="10">Belongs to the DHHC palmitoyltransferase family.</text>
</comment>
<evidence type="ECO:0000313" key="13">
    <source>
        <dbReference type="Proteomes" id="UP001165060"/>
    </source>
</evidence>
<dbReference type="EC" id="2.3.1.225" evidence="10"/>
<dbReference type="Pfam" id="PF01529">
    <property type="entry name" value="DHHC"/>
    <property type="match status" value="1"/>
</dbReference>
<comment type="domain">
    <text evidence="10">The DHHC domain is required for palmitoyltransferase activity.</text>
</comment>
<accession>A0ABQ6MKI1</accession>
<dbReference type="InterPro" id="IPR001594">
    <property type="entry name" value="Palmitoyltrfase_DHHC"/>
</dbReference>
<evidence type="ECO:0000256" key="4">
    <source>
        <dbReference type="ARBA" id="ARBA00022989"/>
    </source>
</evidence>
<organism evidence="12 13">
    <name type="scientific">Tetraparma gracilis</name>
    <dbReference type="NCBI Taxonomy" id="2962635"/>
    <lineage>
        <taxon>Eukaryota</taxon>
        <taxon>Sar</taxon>
        <taxon>Stramenopiles</taxon>
        <taxon>Ochrophyta</taxon>
        <taxon>Bolidophyceae</taxon>
        <taxon>Parmales</taxon>
        <taxon>Triparmaceae</taxon>
        <taxon>Tetraparma</taxon>
    </lineage>
</organism>
<dbReference type="PANTHER" id="PTHR22883">
    <property type="entry name" value="ZINC FINGER DHHC DOMAIN CONTAINING PROTEIN"/>
    <property type="match status" value="1"/>
</dbReference>
<evidence type="ECO:0000256" key="6">
    <source>
        <dbReference type="ARBA" id="ARBA00023139"/>
    </source>
</evidence>
<keyword evidence="7" id="KW-0449">Lipoprotein</keyword>
<evidence type="ECO:0000256" key="5">
    <source>
        <dbReference type="ARBA" id="ARBA00023136"/>
    </source>
</evidence>
<feature type="domain" description="Palmitoyltransferase DHHC" evidence="11">
    <location>
        <begin position="144"/>
        <end position="214"/>
    </location>
</feature>
<proteinExistence type="inferred from homology"/>
<comment type="catalytic activity">
    <reaction evidence="9 10">
        <text>L-cysteinyl-[protein] + hexadecanoyl-CoA = S-hexadecanoyl-L-cysteinyl-[protein] + CoA</text>
        <dbReference type="Rhea" id="RHEA:36683"/>
        <dbReference type="Rhea" id="RHEA-COMP:10131"/>
        <dbReference type="Rhea" id="RHEA-COMP:11032"/>
        <dbReference type="ChEBI" id="CHEBI:29950"/>
        <dbReference type="ChEBI" id="CHEBI:57287"/>
        <dbReference type="ChEBI" id="CHEBI:57379"/>
        <dbReference type="ChEBI" id="CHEBI:74151"/>
        <dbReference type="EC" id="2.3.1.225"/>
    </reaction>
</comment>
<evidence type="ECO:0000256" key="8">
    <source>
        <dbReference type="ARBA" id="ARBA00023315"/>
    </source>
</evidence>
<keyword evidence="13" id="KW-1185">Reference proteome</keyword>
<evidence type="ECO:0000313" key="12">
    <source>
        <dbReference type="EMBL" id="GMI28094.1"/>
    </source>
</evidence>
<dbReference type="InterPro" id="IPR039859">
    <property type="entry name" value="PFA4/ZDH16/20/ERF2-like"/>
</dbReference>
<name>A0ABQ6MKI1_9STRA</name>
<comment type="subcellular location">
    <subcellularLocation>
        <location evidence="1">Endomembrane system</location>
        <topology evidence="1">Multi-pass membrane protein</topology>
    </subcellularLocation>
</comment>
<evidence type="ECO:0000256" key="1">
    <source>
        <dbReference type="ARBA" id="ARBA00004127"/>
    </source>
</evidence>
<dbReference type="PANTHER" id="PTHR22883:SF43">
    <property type="entry name" value="PALMITOYLTRANSFERASE APP"/>
    <property type="match status" value="1"/>
</dbReference>
<feature type="transmembrane region" description="Helical" evidence="10">
    <location>
        <begin position="51"/>
        <end position="72"/>
    </location>
</feature>
<evidence type="ECO:0000256" key="2">
    <source>
        <dbReference type="ARBA" id="ARBA00022679"/>
    </source>
</evidence>
<protein>
    <recommendedName>
        <fullName evidence="10">Palmitoyltransferase</fullName>
        <ecNumber evidence="10">2.3.1.225</ecNumber>
    </recommendedName>
</protein>
<sequence>MAKVKHHAKDKENNRVRTGQFHCCRMVGNHILLWGHVDTSFPFQAMVGPDWYCMCVTYALVVGGGFLVSKFVCERLEWSAIAVPIELALVGLTCCCFSFAACSDPGIVYKELFESVATLEEPGWDSSLSDGGFDEENAKKRMPKRSKCIHCEVYRLPSASHCYDCDLCISDLDHHCPWTGKCIGRKTLKYFYAFLGSLTILILYSIACLFAFMTARGFGWDSEGGGEGGGGDGGNSTLT</sequence>
<evidence type="ECO:0000256" key="7">
    <source>
        <dbReference type="ARBA" id="ARBA00023288"/>
    </source>
</evidence>